<evidence type="ECO:0000313" key="10">
    <source>
        <dbReference type="Proteomes" id="UP000230750"/>
    </source>
</evidence>
<evidence type="ECO:0000256" key="1">
    <source>
        <dbReference type="ARBA" id="ARBA00001968"/>
    </source>
</evidence>
<sequence>MAANINSRRNLSGEEKRRFAAAVVVASLLKARKDKGRSKRSCWKRSWIEKRAQFSQFSNILPELRDKDAHSYRRYMRMTHDQFVNILRLVSPMIQKKNTHFREALPADVKLAITLRFLATGDAFRDLQFAFSVPHNSISGFIPEVCDAIYQCLKEHHLKVPNSPAEWNSIADNFHSRWNFPQCIGAMDGKHVLLRCPLKSGSYFYNYKGTFSIVLLALVDAQYKFIYVDVGKNGRVSDGGVFKDSSLDTTLEEGLNLPPTNESHLPYVIVGDKAEKIPHEHRRRSLI</sequence>
<proteinExistence type="inferred from homology"/>
<organism evidence="9 10">
    <name type="scientific">Stichopus japonicus</name>
    <name type="common">Sea cucumber</name>
    <dbReference type="NCBI Taxonomy" id="307972"/>
    <lineage>
        <taxon>Eukaryota</taxon>
        <taxon>Metazoa</taxon>
        <taxon>Echinodermata</taxon>
        <taxon>Eleutherozoa</taxon>
        <taxon>Echinozoa</taxon>
        <taxon>Holothuroidea</taxon>
        <taxon>Aspidochirotacea</taxon>
        <taxon>Aspidochirotida</taxon>
        <taxon>Stichopodidae</taxon>
        <taxon>Apostichopus</taxon>
    </lineage>
</organism>
<comment type="caution">
    <text evidence="9">The sequence shown here is derived from an EMBL/GenBank/DDBJ whole genome shotgun (WGS) entry which is preliminary data.</text>
</comment>
<keyword evidence="4" id="KW-0540">Nuclease</keyword>
<keyword evidence="7" id="KW-0539">Nucleus</keyword>
<evidence type="ECO:0000256" key="5">
    <source>
        <dbReference type="ARBA" id="ARBA00022723"/>
    </source>
</evidence>
<feature type="domain" description="DDE Tnp4" evidence="8">
    <location>
        <begin position="187"/>
        <end position="274"/>
    </location>
</feature>
<dbReference type="GO" id="GO:0046872">
    <property type="term" value="F:metal ion binding"/>
    <property type="evidence" value="ECO:0007669"/>
    <property type="project" value="UniProtKB-KW"/>
</dbReference>
<evidence type="ECO:0000256" key="7">
    <source>
        <dbReference type="ARBA" id="ARBA00023242"/>
    </source>
</evidence>
<dbReference type="PANTHER" id="PTHR22930">
    <property type="match status" value="1"/>
</dbReference>
<comment type="subcellular location">
    <subcellularLocation>
        <location evidence="2">Nucleus</location>
    </subcellularLocation>
</comment>
<protein>
    <recommendedName>
        <fullName evidence="8">DDE Tnp4 domain-containing protein</fullName>
    </recommendedName>
</protein>
<gene>
    <name evidence="9" type="ORF">BSL78_09941</name>
</gene>
<comment type="cofactor">
    <cofactor evidence="1">
        <name>a divalent metal cation</name>
        <dbReference type="ChEBI" id="CHEBI:60240"/>
    </cofactor>
</comment>
<name>A0A2G8KYR8_STIJA</name>
<dbReference type="EMBL" id="MRZV01000298">
    <property type="protein sequence ID" value="PIK53163.1"/>
    <property type="molecule type" value="Genomic_DNA"/>
</dbReference>
<keyword evidence="6" id="KW-0378">Hydrolase</keyword>
<keyword evidence="10" id="KW-1185">Reference proteome</keyword>
<evidence type="ECO:0000256" key="6">
    <source>
        <dbReference type="ARBA" id="ARBA00022801"/>
    </source>
</evidence>
<dbReference type="AlphaFoldDB" id="A0A2G8KYR8"/>
<accession>A0A2G8KYR8</accession>
<evidence type="ECO:0000259" key="8">
    <source>
        <dbReference type="Pfam" id="PF13359"/>
    </source>
</evidence>
<evidence type="ECO:0000256" key="2">
    <source>
        <dbReference type="ARBA" id="ARBA00004123"/>
    </source>
</evidence>
<keyword evidence="5" id="KW-0479">Metal-binding</keyword>
<comment type="similarity">
    <text evidence="3">Belongs to the HARBI1 family.</text>
</comment>
<dbReference type="Proteomes" id="UP000230750">
    <property type="component" value="Unassembled WGS sequence"/>
</dbReference>
<reference evidence="9 10" key="1">
    <citation type="journal article" date="2017" name="PLoS Biol.">
        <title>The sea cucumber genome provides insights into morphological evolution and visceral regeneration.</title>
        <authorList>
            <person name="Zhang X."/>
            <person name="Sun L."/>
            <person name="Yuan J."/>
            <person name="Sun Y."/>
            <person name="Gao Y."/>
            <person name="Zhang L."/>
            <person name="Li S."/>
            <person name="Dai H."/>
            <person name="Hamel J.F."/>
            <person name="Liu C."/>
            <person name="Yu Y."/>
            <person name="Liu S."/>
            <person name="Lin W."/>
            <person name="Guo K."/>
            <person name="Jin S."/>
            <person name="Xu P."/>
            <person name="Storey K.B."/>
            <person name="Huan P."/>
            <person name="Zhang T."/>
            <person name="Zhou Y."/>
            <person name="Zhang J."/>
            <person name="Lin C."/>
            <person name="Li X."/>
            <person name="Xing L."/>
            <person name="Huo D."/>
            <person name="Sun M."/>
            <person name="Wang L."/>
            <person name="Mercier A."/>
            <person name="Li F."/>
            <person name="Yang H."/>
            <person name="Xiang J."/>
        </authorList>
    </citation>
    <scope>NUCLEOTIDE SEQUENCE [LARGE SCALE GENOMIC DNA]</scope>
    <source>
        <strain evidence="9">Shaxun</strain>
        <tissue evidence="9">Muscle</tissue>
    </source>
</reference>
<dbReference type="GO" id="GO:0004518">
    <property type="term" value="F:nuclease activity"/>
    <property type="evidence" value="ECO:0007669"/>
    <property type="project" value="UniProtKB-KW"/>
</dbReference>
<evidence type="ECO:0000256" key="3">
    <source>
        <dbReference type="ARBA" id="ARBA00006958"/>
    </source>
</evidence>
<dbReference type="PANTHER" id="PTHR22930:SF269">
    <property type="entry name" value="NUCLEASE HARBI1-LIKE PROTEIN"/>
    <property type="match status" value="1"/>
</dbReference>
<evidence type="ECO:0000313" key="9">
    <source>
        <dbReference type="EMBL" id="PIK53163.1"/>
    </source>
</evidence>
<evidence type="ECO:0000256" key="4">
    <source>
        <dbReference type="ARBA" id="ARBA00022722"/>
    </source>
</evidence>
<dbReference type="InterPro" id="IPR027806">
    <property type="entry name" value="HARBI1_dom"/>
</dbReference>
<dbReference type="GO" id="GO:0016787">
    <property type="term" value="F:hydrolase activity"/>
    <property type="evidence" value="ECO:0007669"/>
    <property type="project" value="UniProtKB-KW"/>
</dbReference>
<dbReference type="STRING" id="307972.A0A2G8KYR8"/>
<dbReference type="InterPro" id="IPR045249">
    <property type="entry name" value="HARBI1-like"/>
</dbReference>
<dbReference type="OrthoDB" id="10051449at2759"/>
<dbReference type="Pfam" id="PF13359">
    <property type="entry name" value="DDE_Tnp_4"/>
    <property type="match status" value="1"/>
</dbReference>
<dbReference type="GO" id="GO:0005634">
    <property type="term" value="C:nucleus"/>
    <property type="evidence" value="ECO:0007669"/>
    <property type="project" value="UniProtKB-SubCell"/>
</dbReference>